<keyword evidence="1" id="KW-1133">Transmembrane helix</keyword>
<keyword evidence="1" id="KW-0472">Membrane</keyword>
<dbReference type="EMBL" id="JAMSHJ010000005">
    <property type="protein sequence ID" value="KAI5404845.1"/>
    <property type="molecule type" value="Genomic_DNA"/>
</dbReference>
<organism evidence="3 4">
    <name type="scientific">Pisum sativum</name>
    <name type="common">Garden pea</name>
    <name type="synonym">Lathyrus oleraceus</name>
    <dbReference type="NCBI Taxonomy" id="3888"/>
    <lineage>
        <taxon>Eukaryota</taxon>
        <taxon>Viridiplantae</taxon>
        <taxon>Streptophyta</taxon>
        <taxon>Embryophyta</taxon>
        <taxon>Tracheophyta</taxon>
        <taxon>Spermatophyta</taxon>
        <taxon>Magnoliopsida</taxon>
        <taxon>eudicotyledons</taxon>
        <taxon>Gunneridae</taxon>
        <taxon>Pentapetalae</taxon>
        <taxon>rosids</taxon>
        <taxon>fabids</taxon>
        <taxon>Fabales</taxon>
        <taxon>Fabaceae</taxon>
        <taxon>Papilionoideae</taxon>
        <taxon>50 kb inversion clade</taxon>
        <taxon>NPAAA clade</taxon>
        <taxon>Hologalegina</taxon>
        <taxon>IRL clade</taxon>
        <taxon>Fabeae</taxon>
        <taxon>Lathyrus</taxon>
    </lineage>
</organism>
<evidence type="ECO:0000313" key="4">
    <source>
        <dbReference type="Proteomes" id="UP001058974"/>
    </source>
</evidence>
<evidence type="ECO:0000256" key="1">
    <source>
        <dbReference type="SAM" id="Phobius"/>
    </source>
</evidence>
<feature type="transmembrane region" description="Helical" evidence="1">
    <location>
        <begin position="49"/>
        <end position="68"/>
    </location>
</feature>
<keyword evidence="1" id="KW-0812">Transmembrane</keyword>
<reference evidence="3 4" key="1">
    <citation type="journal article" date="2022" name="Nat. Genet.">
        <title>Improved pea reference genome and pan-genome highlight genomic features and evolutionary characteristics.</title>
        <authorList>
            <person name="Yang T."/>
            <person name="Liu R."/>
            <person name="Luo Y."/>
            <person name="Hu S."/>
            <person name="Wang D."/>
            <person name="Wang C."/>
            <person name="Pandey M.K."/>
            <person name="Ge S."/>
            <person name="Xu Q."/>
            <person name="Li N."/>
            <person name="Li G."/>
            <person name="Huang Y."/>
            <person name="Saxena R.K."/>
            <person name="Ji Y."/>
            <person name="Li M."/>
            <person name="Yan X."/>
            <person name="He Y."/>
            <person name="Liu Y."/>
            <person name="Wang X."/>
            <person name="Xiang C."/>
            <person name="Varshney R.K."/>
            <person name="Ding H."/>
            <person name="Gao S."/>
            <person name="Zong X."/>
        </authorList>
    </citation>
    <scope>NUCLEOTIDE SEQUENCE [LARGE SCALE GENOMIC DNA]</scope>
    <source>
        <strain evidence="3 4">cv. Zhongwan 6</strain>
    </source>
</reference>
<feature type="domain" description="Reverse transcriptase zinc-binding" evidence="2">
    <location>
        <begin position="34"/>
        <end position="106"/>
    </location>
</feature>
<keyword evidence="4" id="KW-1185">Reference proteome</keyword>
<evidence type="ECO:0000259" key="2">
    <source>
        <dbReference type="Pfam" id="PF13966"/>
    </source>
</evidence>
<name>A0A9D4WQ83_PEA</name>
<protein>
    <recommendedName>
        <fullName evidence="2">Reverse transcriptase zinc-binding domain-containing protein</fullName>
    </recommendedName>
</protein>
<sequence length="106" mass="12594">MTLVQDEANDINSISKTDVIFYINSGHEVLVSRIFDVLFFEDKRIAVNFSWKISAHLIVLMFGWRWILNRLATRDQLVKRRILINDKDKCCALYFKDDESKQHIFL</sequence>
<dbReference type="Gramene" id="Psat05G0185600-T1">
    <property type="protein sequence ID" value="KAI5404845.1"/>
    <property type="gene ID" value="KIW84_051856"/>
</dbReference>
<comment type="caution">
    <text evidence="3">The sequence shown here is derived from an EMBL/GenBank/DDBJ whole genome shotgun (WGS) entry which is preliminary data.</text>
</comment>
<dbReference type="AlphaFoldDB" id="A0A9D4WQ83"/>
<dbReference type="Proteomes" id="UP001058974">
    <property type="component" value="Chromosome 5"/>
</dbReference>
<evidence type="ECO:0000313" key="3">
    <source>
        <dbReference type="EMBL" id="KAI5404845.1"/>
    </source>
</evidence>
<gene>
    <name evidence="3" type="ORF">KIW84_051856</name>
</gene>
<accession>A0A9D4WQ83</accession>
<dbReference type="InterPro" id="IPR026960">
    <property type="entry name" value="RVT-Znf"/>
</dbReference>
<proteinExistence type="predicted"/>
<dbReference type="Pfam" id="PF13966">
    <property type="entry name" value="zf-RVT"/>
    <property type="match status" value="1"/>
</dbReference>